<reference evidence="3" key="1">
    <citation type="submission" date="2023-07" db="EMBL/GenBank/DDBJ databases">
        <title>Chromosome-level genome assembly of Artemia franciscana.</title>
        <authorList>
            <person name="Jo E."/>
        </authorList>
    </citation>
    <scope>NUCLEOTIDE SEQUENCE</scope>
    <source>
        <tissue evidence="3">Whole body</tissue>
    </source>
</reference>
<dbReference type="Pfam" id="PF05225">
    <property type="entry name" value="HTH_psq"/>
    <property type="match status" value="1"/>
</dbReference>
<proteinExistence type="predicted"/>
<evidence type="ECO:0000259" key="2">
    <source>
        <dbReference type="Pfam" id="PF05225"/>
    </source>
</evidence>
<dbReference type="InterPro" id="IPR009057">
    <property type="entry name" value="Homeodomain-like_sf"/>
</dbReference>
<comment type="subcellular location">
    <subcellularLocation>
        <location evidence="1">Nucleus</location>
    </subcellularLocation>
</comment>
<organism evidence="3 4">
    <name type="scientific">Artemia franciscana</name>
    <name type="common">Brine shrimp</name>
    <name type="synonym">Artemia sanfranciscana</name>
    <dbReference type="NCBI Taxonomy" id="6661"/>
    <lineage>
        <taxon>Eukaryota</taxon>
        <taxon>Metazoa</taxon>
        <taxon>Ecdysozoa</taxon>
        <taxon>Arthropoda</taxon>
        <taxon>Crustacea</taxon>
        <taxon>Branchiopoda</taxon>
        <taxon>Anostraca</taxon>
        <taxon>Artemiidae</taxon>
        <taxon>Artemia</taxon>
    </lineage>
</organism>
<feature type="domain" description="HTH psq-type" evidence="2">
    <location>
        <begin position="18"/>
        <end position="53"/>
    </location>
</feature>
<evidence type="ECO:0000256" key="1">
    <source>
        <dbReference type="ARBA" id="ARBA00004123"/>
    </source>
</evidence>
<sequence>MTRTYERKPDARLAFPMEAFVKAVEAVKNGAKIYTAGKDYGVPYSTLRNHTKGLHLKKVGGRTVPRMNEETVLPI</sequence>
<accession>A0AA88H6H5</accession>
<dbReference type="SUPFAM" id="SSF46689">
    <property type="entry name" value="Homeodomain-like"/>
    <property type="match status" value="1"/>
</dbReference>
<name>A0AA88H6H5_ARTSF</name>
<dbReference type="Proteomes" id="UP001187531">
    <property type="component" value="Unassembled WGS sequence"/>
</dbReference>
<evidence type="ECO:0000313" key="4">
    <source>
        <dbReference type="Proteomes" id="UP001187531"/>
    </source>
</evidence>
<dbReference type="InterPro" id="IPR007889">
    <property type="entry name" value="HTH_Psq"/>
</dbReference>
<dbReference type="AlphaFoldDB" id="A0AA88H6H5"/>
<gene>
    <name evidence="3" type="ORF">QYM36_016170</name>
</gene>
<keyword evidence="4" id="KW-1185">Reference proteome</keyword>
<comment type="caution">
    <text evidence="3">The sequence shown here is derived from an EMBL/GenBank/DDBJ whole genome shotgun (WGS) entry which is preliminary data.</text>
</comment>
<evidence type="ECO:0000313" key="3">
    <source>
        <dbReference type="EMBL" id="KAK2706060.1"/>
    </source>
</evidence>
<dbReference type="EMBL" id="JAVRJZ010000020">
    <property type="protein sequence ID" value="KAK2706060.1"/>
    <property type="molecule type" value="Genomic_DNA"/>
</dbReference>
<protein>
    <recommendedName>
        <fullName evidence="2">HTH psq-type domain-containing protein</fullName>
    </recommendedName>
</protein>
<dbReference type="GO" id="GO:0005634">
    <property type="term" value="C:nucleus"/>
    <property type="evidence" value="ECO:0007669"/>
    <property type="project" value="UniProtKB-SubCell"/>
</dbReference>
<dbReference type="Gene3D" id="1.10.10.60">
    <property type="entry name" value="Homeodomain-like"/>
    <property type="match status" value="1"/>
</dbReference>
<dbReference type="GO" id="GO:0003677">
    <property type="term" value="F:DNA binding"/>
    <property type="evidence" value="ECO:0007669"/>
    <property type="project" value="InterPro"/>
</dbReference>